<feature type="compositionally biased region" description="Basic residues" evidence="2">
    <location>
        <begin position="949"/>
        <end position="959"/>
    </location>
</feature>
<feature type="region of interest" description="Disordered" evidence="2">
    <location>
        <begin position="1"/>
        <end position="27"/>
    </location>
</feature>
<accession>A0A8T0HK77</accession>
<proteinExistence type="predicted"/>
<evidence type="ECO:0000256" key="2">
    <source>
        <dbReference type="SAM" id="MobiDB-lite"/>
    </source>
</evidence>
<dbReference type="PANTHER" id="PTHR47747:SF2">
    <property type="entry name" value="RIBONUCLEASE P PROTEIN SUBUNIT P38-LIKE PROTEIN"/>
    <property type="match status" value="1"/>
</dbReference>
<dbReference type="Proteomes" id="UP000822688">
    <property type="component" value="Chromosome 6"/>
</dbReference>
<name>A0A8T0HK77_CERPU</name>
<evidence type="ECO:0000256" key="1">
    <source>
        <dbReference type="SAM" id="Coils"/>
    </source>
</evidence>
<keyword evidence="1" id="KW-0175">Coiled coil</keyword>
<dbReference type="PANTHER" id="PTHR47747">
    <property type="entry name" value="RIBONUCLEASE P PROTEIN SUBUNIT P38-LIKE PROTEIN"/>
    <property type="match status" value="1"/>
</dbReference>
<feature type="region of interest" description="Disordered" evidence="2">
    <location>
        <begin position="874"/>
        <end position="961"/>
    </location>
</feature>
<feature type="compositionally biased region" description="Polar residues" evidence="2">
    <location>
        <begin position="886"/>
        <end position="895"/>
    </location>
</feature>
<feature type="coiled-coil region" evidence="1">
    <location>
        <begin position="181"/>
        <end position="233"/>
    </location>
</feature>
<reference evidence="3 4" key="1">
    <citation type="submission" date="2020-06" db="EMBL/GenBank/DDBJ databases">
        <title>WGS assembly of Ceratodon purpureus strain R40.</title>
        <authorList>
            <person name="Carey S.B."/>
            <person name="Jenkins J."/>
            <person name="Shu S."/>
            <person name="Lovell J.T."/>
            <person name="Sreedasyam A."/>
            <person name="Maumus F."/>
            <person name="Tiley G.P."/>
            <person name="Fernandez-Pozo N."/>
            <person name="Barry K."/>
            <person name="Chen C."/>
            <person name="Wang M."/>
            <person name="Lipzen A."/>
            <person name="Daum C."/>
            <person name="Saski C.A."/>
            <person name="Payton A.C."/>
            <person name="Mcbreen J.C."/>
            <person name="Conrad R.E."/>
            <person name="Kollar L.M."/>
            <person name="Olsson S."/>
            <person name="Huttunen S."/>
            <person name="Landis J.B."/>
            <person name="Wickett N.J."/>
            <person name="Johnson M.G."/>
            <person name="Rensing S.A."/>
            <person name="Grimwood J."/>
            <person name="Schmutz J."/>
            <person name="Mcdaniel S.F."/>
        </authorList>
    </citation>
    <scope>NUCLEOTIDE SEQUENCE [LARGE SCALE GENOMIC DNA]</scope>
    <source>
        <strain evidence="3 4">R40</strain>
    </source>
</reference>
<sequence length="1239" mass="139296">MSVSPGGEESSFSAVMEDLSSTSQSQDDHSDIAASLFALTPNPSNYMMKFLSDANGEQMPILGEYFGVALAFAALGALIRETKATPEAKLSPKLQRLGLQVMLKSAMDRLQALAVNAQDLEQKVKDGREATRRDVEAWEAERRTLIQKLLVAEAQIASVERSRQEDAKTNERVAGMFASHEQTWKVERKKLKREVELLRDEIVALRNRGLLQIGDGEEECEECKAKVQELEKLEGQLCEKEFLMGQAMQEARADQHERNQLAGKLAMVELCVSDLKEKLSREMAKNAELQEVIADVRRKHEETENKLMCAMSELDTGRREMESVSAAKMNQNAIIEELLDNLKLLQKDVNEKEEVIAALMKKSNTERKEREELFNHLAQTKSKRKAAETEKDRWKRLAEERARNMVPAPQRGLRRSLGSKAELDKLSEIQRIHNEEVHGLRSMYTSKLESLQGELKNYEEKVTKLEAKILVHSAQSMKRKPKHDDRSAAGKKAREHVDCHEVVTLLESLVPEVDVMQIDGFGSEIRELPMTVGALKDWLKQWLEVVKTHQAQQLEKGHCRELNAFERQMRLKDERLECFRQQLMSMDTESSNMKSELEVLKSNMKSETEELTSKMAAAVEEKNRAERAVEGKDKELRAMMKSMLKNSEGSPAPDAVDLDKLSHYDAQQRVLILLQKELNDARNKLDDVEAAHQKILLKVAEETEAEIRQKDHQLAIAEAKLCQLRIQIDNEKRATPNRTPELATPPELTVPDKVYKIAVVGSQEVDIKNAISTACNEVEKLADKIAEVRKQMMESDDNYDGGQLEELMDQAAAVSNSGKKLSLLRNAISIEELNDTRVTLFRDFQTTTTVHLEAVASQNLPPGREDFVSAMEQETLDQPRDHTEEASTSYGTNSGPPEVSEEGITTSNLDAEPEVSSKREQDGDQAIFYLESTDSELEERERESDLRTRSSRKRERRKTLKEYFLDSPPEHAVENAFQVPPAIDLAATKEIPISASQGTGLPIVKKKKALAEITPSQENVKLNVTNSKSPPLFATPLFDRIKSRRREFNKTREDIQVLGLALEVRKIEEQLFQIDRKCASQLDVAVTPKPDSTIAKITPGRLNKRYTALTGKVGQFAKQMGLTSAEKNAEMVTDNPLFNKKSTPAEILSLQQRAEAVSQSLSSIEAHAHAGQSPGDNVASAVQQTGYSKERLIDTVKAHLAQVQRSLSSRMVSAPPTPALTPRQQSFVQTPSPLKNEKM</sequence>
<comment type="caution">
    <text evidence="3">The sequence shown here is derived from an EMBL/GenBank/DDBJ whole genome shotgun (WGS) entry which is preliminary data.</text>
</comment>
<keyword evidence="4" id="KW-1185">Reference proteome</keyword>
<organism evidence="3 4">
    <name type="scientific">Ceratodon purpureus</name>
    <name type="common">Fire moss</name>
    <name type="synonym">Dicranum purpureum</name>
    <dbReference type="NCBI Taxonomy" id="3225"/>
    <lineage>
        <taxon>Eukaryota</taxon>
        <taxon>Viridiplantae</taxon>
        <taxon>Streptophyta</taxon>
        <taxon>Embryophyta</taxon>
        <taxon>Bryophyta</taxon>
        <taxon>Bryophytina</taxon>
        <taxon>Bryopsida</taxon>
        <taxon>Dicranidae</taxon>
        <taxon>Pseudoditrichales</taxon>
        <taxon>Ditrichaceae</taxon>
        <taxon>Ceratodon</taxon>
    </lineage>
</organism>
<feature type="compositionally biased region" description="Basic and acidic residues" evidence="2">
    <location>
        <begin position="939"/>
        <end position="948"/>
    </location>
</feature>
<dbReference type="EMBL" id="CM026427">
    <property type="protein sequence ID" value="KAG0571154.1"/>
    <property type="molecule type" value="Genomic_DNA"/>
</dbReference>
<feature type="region of interest" description="Disordered" evidence="2">
    <location>
        <begin position="1207"/>
        <end position="1239"/>
    </location>
</feature>
<protein>
    <submittedName>
        <fullName evidence="3">Uncharacterized protein</fullName>
    </submittedName>
</protein>
<feature type="region of interest" description="Disordered" evidence="2">
    <location>
        <begin position="474"/>
        <end position="493"/>
    </location>
</feature>
<feature type="coiled-coil region" evidence="1">
    <location>
        <begin position="103"/>
        <end position="155"/>
    </location>
</feature>
<feature type="coiled-coil region" evidence="1">
    <location>
        <begin position="664"/>
        <end position="720"/>
    </location>
</feature>
<dbReference type="AlphaFoldDB" id="A0A8T0HK77"/>
<feature type="coiled-coil region" evidence="1">
    <location>
        <begin position="562"/>
        <end position="635"/>
    </location>
</feature>
<feature type="compositionally biased region" description="Polar residues" evidence="2">
    <location>
        <begin position="1222"/>
        <end position="1233"/>
    </location>
</feature>
<feature type="coiled-coil region" evidence="1">
    <location>
        <begin position="272"/>
        <end position="397"/>
    </location>
</feature>
<evidence type="ECO:0000313" key="3">
    <source>
        <dbReference type="EMBL" id="KAG0571154.1"/>
    </source>
</evidence>
<gene>
    <name evidence="3" type="ORF">KC19_6G215300</name>
</gene>
<feature type="coiled-coil region" evidence="1">
    <location>
        <begin position="771"/>
        <end position="798"/>
    </location>
</feature>
<evidence type="ECO:0000313" key="4">
    <source>
        <dbReference type="Proteomes" id="UP000822688"/>
    </source>
</evidence>